<evidence type="ECO:0000313" key="6">
    <source>
        <dbReference type="Proteomes" id="UP000007110"/>
    </source>
</evidence>
<dbReference type="OrthoDB" id="2924818at2759"/>
<name>A0A7M7N782_STRPU</name>
<dbReference type="GO" id="GO:0003839">
    <property type="term" value="F:gamma-glutamylcyclotransferase activity"/>
    <property type="evidence" value="ECO:0000318"/>
    <property type="project" value="GO_Central"/>
</dbReference>
<dbReference type="Gene3D" id="3.10.490.10">
    <property type="entry name" value="Gamma-glutamyl cyclotransferase-like"/>
    <property type="match status" value="4"/>
</dbReference>
<dbReference type="CDD" id="cd06661">
    <property type="entry name" value="GGCT_like"/>
    <property type="match status" value="4"/>
</dbReference>
<dbReference type="KEGG" id="spu:577509"/>
<dbReference type="InterPro" id="IPR013024">
    <property type="entry name" value="GGCT-like"/>
</dbReference>
<dbReference type="Proteomes" id="UP000007110">
    <property type="component" value="Unassembled WGS sequence"/>
</dbReference>
<proteinExistence type="predicted"/>
<feature type="active site" description="Proton acceptor" evidence="3">
    <location>
        <position position="93"/>
    </location>
</feature>
<evidence type="ECO:0000256" key="2">
    <source>
        <dbReference type="ARBA" id="ARBA00023239"/>
    </source>
</evidence>
<dbReference type="InterPro" id="IPR036568">
    <property type="entry name" value="GGCT-like_sf"/>
</dbReference>
<dbReference type="SUPFAM" id="SSF110857">
    <property type="entry name" value="Gamma-glutamyl cyclotransferase-like"/>
    <property type="match status" value="4"/>
</dbReference>
<organism evidence="5 6">
    <name type="scientific">Strongylocentrotus purpuratus</name>
    <name type="common">Purple sea urchin</name>
    <dbReference type="NCBI Taxonomy" id="7668"/>
    <lineage>
        <taxon>Eukaryota</taxon>
        <taxon>Metazoa</taxon>
        <taxon>Echinodermata</taxon>
        <taxon>Eleutherozoa</taxon>
        <taxon>Echinozoa</taxon>
        <taxon>Echinoidea</taxon>
        <taxon>Euechinoidea</taxon>
        <taxon>Echinacea</taxon>
        <taxon>Camarodonta</taxon>
        <taxon>Echinidea</taxon>
        <taxon>Strongylocentrotidae</taxon>
        <taxon>Strongylocentrotus</taxon>
    </lineage>
</organism>
<evidence type="ECO:0000256" key="4">
    <source>
        <dbReference type="PIRSR" id="PIRSR617939-2"/>
    </source>
</evidence>
<evidence type="ECO:0000313" key="5">
    <source>
        <dbReference type="EnsemblMetazoa" id="XP_030831451"/>
    </source>
</evidence>
<dbReference type="PANTHER" id="PTHR12935">
    <property type="entry name" value="GAMMA-GLUTAMYLCYCLOTRANSFERASE"/>
    <property type="match status" value="1"/>
</dbReference>
<reference evidence="5" key="2">
    <citation type="submission" date="2021-01" db="UniProtKB">
        <authorList>
            <consortium name="EnsemblMetazoa"/>
        </authorList>
    </citation>
    <scope>IDENTIFICATION</scope>
</reference>
<sequence length="704" mass="79609">MEETPGDSDGTFLYYGFGSNLLKERIHLKNPSAVFVDVAELKNFKLCFGGQSKWMSERWHGGVATVEERNGSSVWGIVWRLDEKDLPSLDLQESEGVIYRRMKVGVASQDGTCHSCWTYSMMDFHEHTPSPQYLNVIRKGAEQNSLPPHYVTWLRSIEDNGYSGQVEIMNMIDSKSDDDTFLYFGYGSNMLKARLHVHNPTAQLVGPAKLEGYKLCFRGFPDWLPYWKGAPASIDTAPDHHTWGALWRIDRSDLEHLDSQESSYRAIDVTVTTPEGSSHICRTYQLGENVEEMLPSPHYMKVLIEGAKQSGLPASFVKHLEAIPHNGDSNPPPIMDTLFKATPTQACKDGESFLYFGFASNLLKARLHIATPTGELVGPAKIEGYRLCFQVYPGWSIEESLWHGAPASILESPGDHVWGAVWRLKNSDLANLDPPESSYRAFDVTVTSPDGKEYLCRTYQMINGLQEELPSPHYMKVISEGAVESGLPETYVKFLKSIKHNGHINPPAIMSQLFKYFFFFWTSTSDGYKSVRAADDKFFYFCYASNLLKSRFHLYVPSAEFVSPAKLEGYKLNFRSYPGWSLETSQWRGSLCSIEQDRQAHVWGVIWRLDKSDVEGLYPTLYRYSSPEVTVTTPEGQAYSCHTYHMAPDLEGANEEPPSPHYMKVMIEGAVESQLPASYVDYLKTIKDNGDTTPPPVMDQIYKK</sequence>
<protein>
    <recommendedName>
        <fullName evidence="1">gamma-glutamylcyclotransferase</fullName>
        <ecNumber evidence="1">4.3.2.9</ecNumber>
    </recommendedName>
</protein>
<evidence type="ECO:0000256" key="3">
    <source>
        <dbReference type="PIRSR" id="PIRSR617939-1"/>
    </source>
</evidence>
<dbReference type="RefSeq" id="XP_030831451.1">
    <property type="nucleotide sequence ID" value="XM_030975591.1"/>
</dbReference>
<dbReference type="PANTHER" id="PTHR12935:SF0">
    <property type="entry name" value="GAMMA-GLUTAMYLCYCLOTRANSFERASE"/>
    <property type="match status" value="1"/>
</dbReference>
<feature type="binding site" evidence="4">
    <location>
        <position position="133"/>
    </location>
    <ligand>
        <name>substrate</name>
    </ligand>
</feature>
<evidence type="ECO:0000256" key="1">
    <source>
        <dbReference type="ARBA" id="ARBA00012346"/>
    </source>
</evidence>
<dbReference type="InterPro" id="IPR017939">
    <property type="entry name" value="G-Glutamylcylcotransferase"/>
</dbReference>
<reference evidence="6" key="1">
    <citation type="submission" date="2015-02" db="EMBL/GenBank/DDBJ databases">
        <title>Genome sequencing for Strongylocentrotus purpuratus.</title>
        <authorList>
            <person name="Murali S."/>
            <person name="Liu Y."/>
            <person name="Vee V."/>
            <person name="English A."/>
            <person name="Wang M."/>
            <person name="Skinner E."/>
            <person name="Han Y."/>
            <person name="Muzny D.M."/>
            <person name="Worley K.C."/>
            <person name="Gibbs R.A."/>
        </authorList>
    </citation>
    <scope>NUCLEOTIDE SEQUENCE</scope>
</reference>
<dbReference type="OMA" id="WMSERWH"/>
<keyword evidence="6" id="KW-1185">Reference proteome</keyword>
<dbReference type="InParanoid" id="A0A7M7N782"/>
<dbReference type="EC" id="4.3.2.9" evidence="1"/>
<keyword evidence="2" id="KW-0456">Lyase</keyword>
<feature type="binding site" evidence="4">
    <location>
        <begin position="14"/>
        <end position="19"/>
    </location>
    <ligand>
        <name>substrate</name>
    </ligand>
</feature>
<dbReference type="GeneID" id="577509"/>
<dbReference type="EnsemblMetazoa" id="XM_030975591">
    <property type="protein sequence ID" value="XP_030831451"/>
    <property type="gene ID" value="LOC577509"/>
</dbReference>
<dbReference type="AlphaFoldDB" id="A0A7M7N782"/>
<accession>A0A7M7N782</accession>
<dbReference type="Pfam" id="PF13772">
    <property type="entry name" value="AIG2_2"/>
    <property type="match status" value="4"/>
</dbReference>